<dbReference type="Pfam" id="PF04430">
    <property type="entry name" value="DUF498"/>
    <property type="match status" value="1"/>
</dbReference>
<dbReference type="Proteomes" id="UP000234190">
    <property type="component" value="Unassembled WGS sequence"/>
</dbReference>
<keyword evidence="2" id="KW-1185">Reference proteome</keyword>
<comment type="caution">
    <text evidence="1">The sequence shown here is derived from an EMBL/GenBank/DDBJ whole genome shotgun (WGS) entry which is preliminary data.</text>
</comment>
<gene>
    <name evidence="1" type="ORF">CR159_02755</name>
</gene>
<dbReference type="PANTHER" id="PTHR21192:SF2">
    <property type="entry name" value="NADH DEHYDROGENASE [UBIQUINONE] 1 ALPHA SUBCOMPLEX ASSEMBLY FACTOR 3"/>
    <property type="match status" value="1"/>
</dbReference>
<evidence type="ECO:0000313" key="2">
    <source>
        <dbReference type="Proteomes" id="UP000234190"/>
    </source>
</evidence>
<evidence type="ECO:0000313" key="1">
    <source>
        <dbReference type="EMBL" id="PLC51172.1"/>
    </source>
</evidence>
<dbReference type="PANTHER" id="PTHR21192">
    <property type="entry name" value="NUCLEAR PROTEIN E3-3"/>
    <property type="match status" value="1"/>
</dbReference>
<reference evidence="1 2" key="1">
    <citation type="submission" date="2017-10" db="EMBL/GenBank/DDBJ databases">
        <title>Two draft genome sequences of Pusillimonas sp. strains isolated from a nitrate- and radionuclide-contaminated groundwater in Russia.</title>
        <authorList>
            <person name="Grouzdev D.S."/>
            <person name="Tourova T.P."/>
            <person name="Goeva M.A."/>
            <person name="Babich T.L."/>
            <person name="Sokolova D.S."/>
            <person name="Abdullin R."/>
            <person name="Poltaraus A.B."/>
            <person name="Toshchakov S.V."/>
            <person name="Nazina T.N."/>
        </authorList>
    </citation>
    <scope>NUCLEOTIDE SEQUENCE [LARGE SCALE GENOMIC DNA]</scope>
    <source>
        <strain evidence="1 2">JR1/69-3-13</strain>
    </source>
</reference>
<dbReference type="SUPFAM" id="SSF64076">
    <property type="entry name" value="MTH938-like"/>
    <property type="match status" value="1"/>
</dbReference>
<protein>
    <submittedName>
        <fullName evidence="1">Uncharacterized protein</fullName>
    </submittedName>
</protein>
<dbReference type="OrthoDB" id="9800373at2"/>
<dbReference type="InterPro" id="IPR007523">
    <property type="entry name" value="NDUFAF3/AAMDC"/>
</dbReference>
<dbReference type="EMBL" id="PDNW01000002">
    <property type="protein sequence ID" value="PLC51172.1"/>
    <property type="molecule type" value="Genomic_DNA"/>
</dbReference>
<dbReference type="Gene3D" id="3.40.1230.10">
    <property type="entry name" value="MTH938-like"/>
    <property type="match status" value="1"/>
</dbReference>
<organism evidence="1 2">
    <name type="scientific">Pollutimonas subterranea</name>
    <dbReference type="NCBI Taxonomy" id="2045210"/>
    <lineage>
        <taxon>Bacteria</taxon>
        <taxon>Pseudomonadati</taxon>
        <taxon>Pseudomonadota</taxon>
        <taxon>Betaproteobacteria</taxon>
        <taxon>Burkholderiales</taxon>
        <taxon>Alcaligenaceae</taxon>
        <taxon>Pollutimonas</taxon>
    </lineage>
</organism>
<name>A0A2N4U833_9BURK</name>
<dbReference type="AlphaFoldDB" id="A0A2N4U833"/>
<dbReference type="RefSeq" id="WP_102072490.1">
    <property type="nucleotide sequence ID" value="NZ_PDNW01000002.1"/>
</dbReference>
<accession>A0A2N4U833</accession>
<dbReference type="InterPro" id="IPR036748">
    <property type="entry name" value="MTH938-like_sf"/>
</dbReference>
<sequence>MQLQSESNPALNTVTAYGHDYIEINEVSYGHAVYFAPEGDINTWSVNVFSDITADTLRAIVGITSARVDPMAFLDADAAPQKPAGAPEVLLIGTGNRQHLLPAHITRPLLEAGIGVEAMSTQAAARTYNILMAEGRRVIVALLPLEEADA</sequence>
<proteinExistence type="predicted"/>
<dbReference type="CDD" id="cd05560">
    <property type="entry name" value="Xcc1710_like"/>
    <property type="match status" value="1"/>
</dbReference>